<reference evidence="1 2" key="1">
    <citation type="journal article" date="2014" name="Genome Announc.">
        <title>Draft genome sequence of Sclerotinia borealis, a psychrophilic plant pathogenic fungus.</title>
        <authorList>
            <person name="Mardanov A.V."/>
            <person name="Beletsky A.V."/>
            <person name="Kadnikov V.V."/>
            <person name="Ignatov A.N."/>
            <person name="Ravin N.V."/>
        </authorList>
    </citation>
    <scope>NUCLEOTIDE SEQUENCE [LARGE SCALE GENOMIC DNA]</scope>
    <source>
        <strain evidence="2">F-4157</strain>
    </source>
</reference>
<gene>
    <name evidence="1" type="ORF">SBOR_5728</name>
</gene>
<accession>W9CH79</accession>
<organism evidence="1 2">
    <name type="scientific">Sclerotinia borealis (strain F-4128)</name>
    <dbReference type="NCBI Taxonomy" id="1432307"/>
    <lineage>
        <taxon>Eukaryota</taxon>
        <taxon>Fungi</taxon>
        <taxon>Dikarya</taxon>
        <taxon>Ascomycota</taxon>
        <taxon>Pezizomycotina</taxon>
        <taxon>Leotiomycetes</taxon>
        <taxon>Helotiales</taxon>
        <taxon>Sclerotiniaceae</taxon>
        <taxon>Sclerotinia</taxon>
    </lineage>
</organism>
<proteinExistence type="predicted"/>
<sequence>MNAASEESVENPPVELSYQEVQIRDRLEAATKAYPKDNAEVALQKFVVDKWIEGVAFWYNGARYIIGKDTKHFRNKSRCISNFQYQIHSDRMFLNPLGPSVDLRNVDFVAKKTKVVRKQWAHCSEGQWNLPTTDEHHLLRFPKEILLRILKYTLVLPAGFVYPKLVSSNWRRHYNEPHHFVSLPETITVDHNSGFPYNADYFDTEFPIIKRRSLHDNKGTYTELRRVIRPRIDATLLRTSKYFHEFGSGMLFGNNILSFSGTQHRQRSSDSFPPSLIMNSVYMPNSQRPTVNDELGTVPDVSAAIQQIQGRNSIKALEGWCYYDDFLRFLYHVRPRNASLIKKLRFHGHVVTHTCSEALGCDRCYKKDLIASLKLYIPFINHFCPGLQELVLEVDSDFMIENLYKRQQEFDEVFGKFLEDGIRELKTMNVLTIIPKSGEHTKVETHVAAETVYWFWKRANA</sequence>
<evidence type="ECO:0000313" key="1">
    <source>
        <dbReference type="EMBL" id="ESZ93870.1"/>
    </source>
</evidence>
<protein>
    <submittedName>
        <fullName evidence="1">Uncharacterized protein</fullName>
    </submittedName>
</protein>
<name>W9CH79_SCLBF</name>
<dbReference type="EMBL" id="AYSA01000282">
    <property type="protein sequence ID" value="ESZ93870.1"/>
    <property type="molecule type" value="Genomic_DNA"/>
</dbReference>
<keyword evidence="2" id="KW-1185">Reference proteome</keyword>
<dbReference type="OrthoDB" id="3505248at2759"/>
<evidence type="ECO:0000313" key="2">
    <source>
        <dbReference type="Proteomes" id="UP000019487"/>
    </source>
</evidence>
<dbReference type="HOGENOM" id="CLU_047607_0_0_1"/>
<dbReference type="Proteomes" id="UP000019487">
    <property type="component" value="Unassembled WGS sequence"/>
</dbReference>
<comment type="caution">
    <text evidence="1">The sequence shown here is derived from an EMBL/GenBank/DDBJ whole genome shotgun (WGS) entry which is preliminary data.</text>
</comment>
<dbReference type="AlphaFoldDB" id="W9CH79"/>